<evidence type="ECO:0000256" key="6">
    <source>
        <dbReference type="SAM" id="SignalP"/>
    </source>
</evidence>
<reference evidence="7 8" key="1">
    <citation type="submission" date="2024-02" db="EMBL/GenBank/DDBJ databases">
        <authorList>
            <person name="Vignale AGUSTIN F."/>
            <person name="Sosa J E."/>
            <person name="Modenutti C."/>
        </authorList>
    </citation>
    <scope>NUCLEOTIDE SEQUENCE [LARGE SCALE GENOMIC DNA]</scope>
</reference>
<dbReference type="AlphaFoldDB" id="A0ABC8R085"/>
<proteinExistence type="inferred from homology"/>
<dbReference type="GO" id="GO:0048046">
    <property type="term" value="C:apoplast"/>
    <property type="evidence" value="ECO:0007669"/>
    <property type="project" value="UniProtKB-SubCell"/>
</dbReference>
<dbReference type="EMBL" id="CAUOFW020000888">
    <property type="protein sequence ID" value="CAK9138421.1"/>
    <property type="molecule type" value="Genomic_DNA"/>
</dbReference>
<evidence type="ECO:0000256" key="5">
    <source>
        <dbReference type="ARBA" id="ARBA00023591"/>
    </source>
</evidence>
<comment type="subcellular location">
    <subcellularLocation>
        <location evidence="1">Secreted</location>
        <location evidence="1">Extracellular space</location>
        <location evidence="1">Apoplast</location>
    </subcellularLocation>
</comment>
<accession>A0ABC8R085</accession>
<evidence type="ECO:0000313" key="7">
    <source>
        <dbReference type="EMBL" id="CAK9138421.1"/>
    </source>
</evidence>
<comment type="caution">
    <text evidence="7">The sequence shown here is derived from an EMBL/GenBank/DDBJ whole genome shotgun (WGS) entry which is preliminary data.</text>
</comment>
<evidence type="ECO:0000256" key="4">
    <source>
        <dbReference type="ARBA" id="ARBA00022729"/>
    </source>
</evidence>
<dbReference type="PANTHER" id="PTHR31279:SF13">
    <property type="entry name" value="PROTEIN EXORDIUM-LIKE 6"/>
    <property type="match status" value="1"/>
</dbReference>
<feature type="chain" id="PRO_5044844627" evidence="6">
    <location>
        <begin position="29"/>
        <end position="306"/>
    </location>
</feature>
<protein>
    <submittedName>
        <fullName evidence="7">Uncharacterized protein</fullName>
    </submittedName>
</protein>
<dbReference type="Pfam" id="PF04674">
    <property type="entry name" value="Phi_1"/>
    <property type="match status" value="1"/>
</dbReference>
<keyword evidence="3" id="KW-0964">Secreted</keyword>
<keyword evidence="2" id="KW-0052">Apoplast</keyword>
<keyword evidence="4 6" id="KW-0732">Signal</keyword>
<dbReference type="Proteomes" id="UP001642360">
    <property type="component" value="Unassembled WGS sequence"/>
</dbReference>
<dbReference type="InterPro" id="IPR006766">
    <property type="entry name" value="EXORDIUM-like"/>
</dbReference>
<evidence type="ECO:0000256" key="3">
    <source>
        <dbReference type="ARBA" id="ARBA00022525"/>
    </source>
</evidence>
<keyword evidence="8" id="KW-1185">Reference proteome</keyword>
<gene>
    <name evidence="7" type="ORF">ILEXP_LOCUS5766</name>
</gene>
<evidence type="ECO:0000256" key="1">
    <source>
        <dbReference type="ARBA" id="ARBA00004271"/>
    </source>
</evidence>
<evidence type="ECO:0000313" key="8">
    <source>
        <dbReference type="Proteomes" id="UP001642360"/>
    </source>
</evidence>
<sequence length="306" mass="33135">MESSLPKSLLVLSFFLFLFVHLLPLCSAKKSLLTTYHKGPLLTGDVNLSVLWYGQINPIQKSAIKTFIQSLNNDHNVSFEPRVSSWWNIVESYQTVANKSLKKSPKITVKAVKEIDDDKYSIGKVLNDDSLAGLVQKASGRTPNTVAVIFAANDVTVKDSCSEWCFLHGAIGKQVYIVVGNPENECPSTCAWPFHRSENGALGLTLDPPSGDEGTDSMIVHFASALAATITNPYETGFFGGLSDKPLEATTACKGVFGTGAFPGYTGKVRVDPRSGGGFNAHGLNNARFLLPAVWNPKNSSCWTLM</sequence>
<name>A0ABC8R085_9AQUA</name>
<dbReference type="PANTHER" id="PTHR31279">
    <property type="entry name" value="PROTEIN EXORDIUM-LIKE 5"/>
    <property type="match status" value="1"/>
</dbReference>
<feature type="signal peptide" evidence="6">
    <location>
        <begin position="1"/>
        <end position="28"/>
    </location>
</feature>
<organism evidence="7 8">
    <name type="scientific">Ilex paraguariensis</name>
    <name type="common">yerba mate</name>
    <dbReference type="NCBI Taxonomy" id="185542"/>
    <lineage>
        <taxon>Eukaryota</taxon>
        <taxon>Viridiplantae</taxon>
        <taxon>Streptophyta</taxon>
        <taxon>Embryophyta</taxon>
        <taxon>Tracheophyta</taxon>
        <taxon>Spermatophyta</taxon>
        <taxon>Magnoliopsida</taxon>
        <taxon>eudicotyledons</taxon>
        <taxon>Gunneridae</taxon>
        <taxon>Pentapetalae</taxon>
        <taxon>asterids</taxon>
        <taxon>campanulids</taxon>
        <taxon>Aquifoliales</taxon>
        <taxon>Aquifoliaceae</taxon>
        <taxon>Ilex</taxon>
    </lineage>
</organism>
<comment type="similarity">
    <text evidence="5">Belongs to the EXORDIUM family.</text>
</comment>
<evidence type="ECO:0000256" key="2">
    <source>
        <dbReference type="ARBA" id="ARBA00022523"/>
    </source>
</evidence>